<keyword evidence="2" id="KW-1185">Reference proteome</keyword>
<gene>
    <name evidence="1" type="ORF">KHU32_10250</name>
</gene>
<dbReference type="Proteomes" id="UP000766336">
    <property type="component" value="Unassembled WGS sequence"/>
</dbReference>
<comment type="caution">
    <text evidence="1">The sequence shown here is derived from an EMBL/GenBank/DDBJ whole genome shotgun (WGS) entry which is preliminary data.</text>
</comment>
<dbReference type="EMBL" id="JAHCDA010000002">
    <property type="protein sequence ID" value="MBS7811320.1"/>
    <property type="molecule type" value="Genomic_DNA"/>
</dbReference>
<proteinExistence type="predicted"/>
<accession>A0ABS5QCA8</accession>
<organism evidence="1 2">
    <name type="scientific">Roseococcus pinisoli</name>
    <dbReference type="NCBI Taxonomy" id="2835040"/>
    <lineage>
        <taxon>Bacteria</taxon>
        <taxon>Pseudomonadati</taxon>
        <taxon>Pseudomonadota</taxon>
        <taxon>Alphaproteobacteria</taxon>
        <taxon>Acetobacterales</taxon>
        <taxon>Roseomonadaceae</taxon>
        <taxon>Roseococcus</taxon>
    </lineage>
</organism>
<protein>
    <submittedName>
        <fullName evidence="1">Uncharacterized protein</fullName>
    </submittedName>
</protein>
<evidence type="ECO:0000313" key="2">
    <source>
        <dbReference type="Proteomes" id="UP000766336"/>
    </source>
</evidence>
<evidence type="ECO:0000313" key="1">
    <source>
        <dbReference type="EMBL" id="MBS7811320.1"/>
    </source>
</evidence>
<name>A0ABS5QCA8_9PROT</name>
<sequence>MAPAALEIAWEVARSAAAAGLWGPARLLAFADGVEIALNDPDAASWAEAMSRHSGVDSLPGLALCLRLLALVELLGRASWTRGMFTIGPDGAEFQPALLAAAACAPLDATGRFDEAAMRAMLARSLPRAVPPA</sequence>
<reference evidence="1 2" key="1">
    <citation type="submission" date="2021-05" db="EMBL/GenBank/DDBJ databases">
        <title>Roseococcus sp. XZZS9, whole genome shotgun sequencing project.</title>
        <authorList>
            <person name="Zhao G."/>
            <person name="Shen L."/>
        </authorList>
    </citation>
    <scope>NUCLEOTIDE SEQUENCE [LARGE SCALE GENOMIC DNA]</scope>
    <source>
        <strain evidence="1 2">XZZS9</strain>
    </source>
</reference>